<dbReference type="STRING" id="1189325.SAMN04488119_103486"/>
<feature type="transmembrane region" description="Helical" evidence="1">
    <location>
        <begin position="36"/>
        <end position="60"/>
    </location>
</feature>
<sequence>MTRNVGTIDRAIRALIGLAALWLAFASDWAPAREGAGFWLAAIVGVVMLATAAVSMCPLYRILGIRTCKEC</sequence>
<keyword evidence="4" id="KW-1185">Reference proteome</keyword>
<reference evidence="3 4" key="1">
    <citation type="submission" date="2016-12" db="EMBL/GenBank/DDBJ databases">
        <authorList>
            <person name="Song W.-J."/>
            <person name="Kurnit D.M."/>
        </authorList>
    </citation>
    <scope>NUCLEOTIDE SEQUENCE [LARGE SCALE GENOMIC DNA]</scope>
    <source>
        <strain evidence="3 4">CGMCC 1.10808</strain>
    </source>
</reference>
<evidence type="ECO:0000256" key="1">
    <source>
        <dbReference type="SAM" id="Phobius"/>
    </source>
</evidence>
<dbReference type="RefSeq" id="WP_072746545.1">
    <property type="nucleotide sequence ID" value="NZ_FOHL01000003.1"/>
</dbReference>
<name>A0A1M7S8L7_9RHOB</name>
<keyword evidence="1" id="KW-0812">Transmembrane</keyword>
<dbReference type="AlphaFoldDB" id="A0A1M7S8L7"/>
<keyword evidence="1" id="KW-1133">Transmembrane helix</keyword>
<dbReference type="InterPro" id="IPR021309">
    <property type="entry name" value="YgaP-like_TM"/>
</dbReference>
<evidence type="ECO:0000313" key="4">
    <source>
        <dbReference type="Proteomes" id="UP000184066"/>
    </source>
</evidence>
<evidence type="ECO:0000313" key="3">
    <source>
        <dbReference type="EMBL" id="SHN54642.1"/>
    </source>
</evidence>
<feature type="domain" description="Inner membrane protein YgaP-like transmembrane" evidence="2">
    <location>
        <begin position="1"/>
        <end position="70"/>
    </location>
</feature>
<proteinExistence type="predicted"/>
<dbReference type="Proteomes" id="UP000184066">
    <property type="component" value="Unassembled WGS sequence"/>
</dbReference>
<evidence type="ECO:0000259" key="2">
    <source>
        <dbReference type="Pfam" id="PF11127"/>
    </source>
</evidence>
<dbReference type="OrthoDB" id="9804804at2"/>
<gene>
    <name evidence="3" type="ORF">SAMN05216200_10222</name>
</gene>
<dbReference type="EMBL" id="FRDL01000002">
    <property type="protein sequence ID" value="SHN54642.1"/>
    <property type="molecule type" value="Genomic_DNA"/>
</dbReference>
<dbReference type="Pfam" id="PF11127">
    <property type="entry name" value="YgaP-like_TM"/>
    <property type="match status" value="1"/>
</dbReference>
<accession>A0A1M7S8L7</accession>
<protein>
    <recommendedName>
        <fullName evidence="2">Inner membrane protein YgaP-like transmembrane domain-containing protein</fullName>
    </recommendedName>
</protein>
<organism evidence="3 4">
    <name type="scientific">Oceanicella actignis</name>
    <dbReference type="NCBI Taxonomy" id="1189325"/>
    <lineage>
        <taxon>Bacteria</taxon>
        <taxon>Pseudomonadati</taxon>
        <taxon>Pseudomonadota</taxon>
        <taxon>Alphaproteobacteria</taxon>
        <taxon>Rhodobacterales</taxon>
        <taxon>Paracoccaceae</taxon>
        <taxon>Oceanicella</taxon>
    </lineage>
</organism>
<keyword evidence="1" id="KW-0472">Membrane</keyword>